<dbReference type="AlphaFoldDB" id="A0A076LPU6"/>
<sequence length="171" mass="18584">MDVVNSTSDEELLEIIQGGKTIVIDPGFFSVDWVALEEGEVRYHSSGTSLKAMSVLLQETNLLIRADHGGAPGIEKIEKAIRAGKQEIFLYGEKVSITDYFKKASIQVAQSALIPMRSSMREDGMDADVVLLAGGGAEAYREAAKELFPKSRIILPDDSVAANARGFWFCG</sequence>
<keyword evidence="2" id="KW-0614">Plasmid</keyword>
<gene>
    <name evidence="2" type="ORF">ETEE_p1044</name>
</gene>
<evidence type="ECO:0000313" key="3">
    <source>
        <dbReference type="Proteomes" id="UP000028681"/>
    </source>
</evidence>
<name>A0A076LPU6_9GAMM</name>
<dbReference type="Proteomes" id="UP000028681">
    <property type="component" value="Plasmid 1"/>
</dbReference>
<dbReference type="KEGG" id="ete:ETEE_p1044"/>
<reference evidence="2 3" key="1">
    <citation type="journal article" date="2012" name="PLoS ONE">
        <title>Edwardsiella comparative phylogenomics reveal the new intra/inter-species taxonomic relationships, virulence evolution and niche adaptation mechanisms.</title>
        <authorList>
            <person name="Yang M."/>
            <person name="Lv Y."/>
            <person name="Xiao J."/>
            <person name="Wu H."/>
            <person name="Zheng H."/>
            <person name="Liu Q."/>
            <person name="Zhang Y."/>
            <person name="Wang Q."/>
        </authorList>
    </citation>
    <scope>NUCLEOTIDE SEQUENCE [LARGE SCALE GENOMIC DNA]</scope>
    <source>
        <strain evidence="3">080813</strain>
        <plasmid evidence="3">Plasmid 1</plasmid>
    </source>
</reference>
<accession>A0A076LPU6</accession>
<dbReference type="HOGENOM" id="CLU_1560534_0_0_6"/>
<dbReference type="EMBL" id="CP006665">
    <property type="protein sequence ID" value="AIJ10635.1"/>
    <property type="molecule type" value="Genomic_DNA"/>
</dbReference>
<feature type="domain" description="Actin homologue MreB-like C-terminal" evidence="1">
    <location>
        <begin position="23"/>
        <end position="143"/>
    </location>
</feature>
<geneLocation type="plasmid" evidence="2 3">
    <name>1</name>
</geneLocation>
<proteinExistence type="predicted"/>
<dbReference type="InterPro" id="IPR043129">
    <property type="entry name" value="ATPase_NBD"/>
</dbReference>
<dbReference type="InterPro" id="IPR049067">
    <property type="entry name" value="MreB-like_C"/>
</dbReference>
<dbReference type="Pfam" id="PF21522">
    <property type="entry name" value="MreB-like_C"/>
    <property type="match status" value="1"/>
</dbReference>
<dbReference type="Gene3D" id="3.30.420.40">
    <property type="match status" value="1"/>
</dbReference>
<evidence type="ECO:0000259" key="1">
    <source>
        <dbReference type="Pfam" id="PF21522"/>
    </source>
</evidence>
<organism evidence="2 3">
    <name type="scientific">Edwardsiella anguillarum ET080813</name>
    <dbReference type="NCBI Taxonomy" id="667120"/>
    <lineage>
        <taxon>Bacteria</taxon>
        <taxon>Pseudomonadati</taxon>
        <taxon>Pseudomonadota</taxon>
        <taxon>Gammaproteobacteria</taxon>
        <taxon>Enterobacterales</taxon>
        <taxon>Hafniaceae</taxon>
        <taxon>Edwardsiella</taxon>
    </lineage>
</organism>
<protein>
    <submittedName>
        <fullName evidence="2">Putative PRTRC system protein D</fullName>
    </submittedName>
</protein>
<dbReference type="SUPFAM" id="SSF53067">
    <property type="entry name" value="Actin-like ATPase domain"/>
    <property type="match status" value="1"/>
</dbReference>
<evidence type="ECO:0000313" key="2">
    <source>
        <dbReference type="EMBL" id="AIJ10635.1"/>
    </source>
</evidence>